<sequence length="136" mass="14899">MKIKHLKYIIALALAPLVACSQAGNQDNSENPDIKPVDFQQQIQTAIADKSCNSDADCALVEVGAKPCGGPESYEPYSKPNVDEARLLELATAYKKERQDYFKENQIMGICVVTPEPHVSCVNNQCVASEQSLKVQ</sequence>
<reference evidence="1 2" key="1">
    <citation type="submission" date="2017-12" db="EMBL/GenBank/DDBJ databases">
        <title>Kangiella profundi FT102 completed genome.</title>
        <authorList>
            <person name="Xu J."/>
            <person name="Wang J."/>
            <person name="Lu Y."/>
        </authorList>
    </citation>
    <scope>NUCLEOTIDE SEQUENCE [LARGE SCALE GENOMIC DNA]</scope>
    <source>
        <strain evidence="1 2">FT102</strain>
    </source>
</reference>
<dbReference type="Proteomes" id="UP000232693">
    <property type="component" value="Chromosome"/>
</dbReference>
<dbReference type="RefSeq" id="WP_106647353.1">
    <property type="nucleotide sequence ID" value="NZ_BMGO01000001.1"/>
</dbReference>
<evidence type="ECO:0000313" key="1">
    <source>
        <dbReference type="EMBL" id="AUD79546.1"/>
    </source>
</evidence>
<evidence type="ECO:0000313" key="2">
    <source>
        <dbReference type="Proteomes" id="UP000232693"/>
    </source>
</evidence>
<accession>A0A2K9AGM6</accession>
<protein>
    <submittedName>
        <fullName evidence="1">Uncharacterized protein</fullName>
    </submittedName>
</protein>
<gene>
    <name evidence="1" type="ORF">CW740_09960</name>
</gene>
<dbReference type="AlphaFoldDB" id="A0A2K9AGM6"/>
<keyword evidence="2" id="KW-1185">Reference proteome</keyword>
<proteinExistence type="predicted"/>
<dbReference type="EMBL" id="CP025120">
    <property type="protein sequence ID" value="AUD79546.1"/>
    <property type="molecule type" value="Genomic_DNA"/>
</dbReference>
<organism evidence="1 2">
    <name type="scientific">Kangiella profundi</name>
    <dbReference type="NCBI Taxonomy" id="1561924"/>
    <lineage>
        <taxon>Bacteria</taxon>
        <taxon>Pseudomonadati</taxon>
        <taxon>Pseudomonadota</taxon>
        <taxon>Gammaproteobacteria</taxon>
        <taxon>Kangiellales</taxon>
        <taxon>Kangiellaceae</taxon>
        <taxon>Kangiella</taxon>
    </lineage>
</organism>
<dbReference type="KEGG" id="kpd:CW740_09960"/>
<name>A0A2K9AGM6_9GAMM</name>
<dbReference type="OrthoDB" id="8703681at2"/>